<comment type="caution">
    <text evidence="1">The sequence shown here is derived from an EMBL/GenBank/DDBJ whole genome shotgun (WGS) entry which is preliminary data.</text>
</comment>
<proteinExistence type="predicted"/>
<dbReference type="Proteomes" id="UP000054630">
    <property type="component" value="Unassembled WGS sequence"/>
</dbReference>
<accession>A0A0V0S2F6</accession>
<feature type="non-terminal residue" evidence="1">
    <location>
        <position position="1"/>
    </location>
</feature>
<organism evidence="1 2">
    <name type="scientific">Trichinella nelsoni</name>
    <dbReference type="NCBI Taxonomy" id="6336"/>
    <lineage>
        <taxon>Eukaryota</taxon>
        <taxon>Metazoa</taxon>
        <taxon>Ecdysozoa</taxon>
        <taxon>Nematoda</taxon>
        <taxon>Enoplea</taxon>
        <taxon>Dorylaimia</taxon>
        <taxon>Trichinellida</taxon>
        <taxon>Trichinellidae</taxon>
        <taxon>Trichinella</taxon>
    </lineage>
</organism>
<gene>
    <name evidence="1" type="ORF">T07_5320</name>
</gene>
<sequence length="90" mass="10637">LELQLNDQHPSEKKTNITVWIWSTLHAQLTPVCELNGIQILHRQVLCRSRMEDLNQMDNGFHHPSMQFVEYGILLMNKEKKPKRIQERGC</sequence>
<evidence type="ECO:0000313" key="2">
    <source>
        <dbReference type="Proteomes" id="UP000054630"/>
    </source>
</evidence>
<dbReference type="EMBL" id="JYDL01000045">
    <property type="protein sequence ID" value="KRX20807.1"/>
    <property type="molecule type" value="Genomic_DNA"/>
</dbReference>
<keyword evidence="2" id="KW-1185">Reference proteome</keyword>
<dbReference type="AlphaFoldDB" id="A0A0V0S2F6"/>
<reference evidence="1 2" key="1">
    <citation type="submission" date="2015-01" db="EMBL/GenBank/DDBJ databases">
        <title>Evolution of Trichinella species and genotypes.</title>
        <authorList>
            <person name="Korhonen P.K."/>
            <person name="Edoardo P."/>
            <person name="Giuseppe L.R."/>
            <person name="Gasser R.B."/>
        </authorList>
    </citation>
    <scope>NUCLEOTIDE SEQUENCE [LARGE SCALE GENOMIC DNA]</scope>
    <source>
        <strain evidence="1">ISS37</strain>
    </source>
</reference>
<protein>
    <submittedName>
        <fullName evidence="1">Uncharacterized protein</fullName>
    </submittedName>
</protein>
<name>A0A0V0S2F6_9BILA</name>
<evidence type="ECO:0000313" key="1">
    <source>
        <dbReference type="EMBL" id="KRX20807.1"/>
    </source>
</evidence>